<dbReference type="EMBL" id="LMXI01000197">
    <property type="protein sequence ID" value="KRT59153.1"/>
    <property type="molecule type" value="Genomic_DNA"/>
</dbReference>
<comment type="similarity">
    <text evidence="1 2">Belongs to the UPF0301 (AlgH) family.</text>
</comment>
<dbReference type="OrthoDB" id="9807486at2"/>
<dbReference type="EMBL" id="LDXT01000087">
    <property type="protein sequence ID" value="KRT54792.1"/>
    <property type="molecule type" value="Genomic_DNA"/>
</dbReference>
<keyword evidence="6" id="KW-1185">Reference proteome</keyword>
<evidence type="ECO:0000256" key="2">
    <source>
        <dbReference type="HAMAP-Rule" id="MF_00758"/>
    </source>
</evidence>
<dbReference type="PANTHER" id="PTHR30327">
    <property type="entry name" value="UNCHARACTERIZED PROTEIN YQGE"/>
    <property type="match status" value="1"/>
</dbReference>
<accession>A0A0T5Z922</accession>
<dbReference type="Gene3D" id="3.40.1740.10">
    <property type="entry name" value="VC0467-like"/>
    <property type="match status" value="1"/>
</dbReference>
<evidence type="ECO:0000313" key="5">
    <source>
        <dbReference type="Proteomes" id="UP000051276"/>
    </source>
</evidence>
<comment type="caution">
    <text evidence="4">The sequence shown here is derived from an EMBL/GenBank/DDBJ whole genome shotgun (WGS) entry which is preliminary data.</text>
</comment>
<protein>
    <recommendedName>
        <fullName evidence="2">UPF0301 protein Ga0074115_1104</fullName>
    </recommendedName>
</protein>
<dbReference type="AlphaFoldDB" id="A0A0T5Z922"/>
<dbReference type="GO" id="GO:0005829">
    <property type="term" value="C:cytosol"/>
    <property type="evidence" value="ECO:0007669"/>
    <property type="project" value="TreeGrafter"/>
</dbReference>
<dbReference type="NCBIfam" id="NF001266">
    <property type="entry name" value="PRK00228.1-1"/>
    <property type="match status" value="1"/>
</dbReference>
<dbReference type="HAMAP" id="MF_00758">
    <property type="entry name" value="UPF0301"/>
    <property type="match status" value="1"/>
</dbReference>
<proteinExistence type="inferred from homology"/>
<dbReference type="PATRIC" id="fig|54398.3.peg.1534"/>
<evidence type="ECO:0000313" key="3">
    <source>
        <dbReference type="EMBL" id="KRT54792.1"/>
    </source>
</evidence>
<organism evidence="4 5">
    <name type="scientific">endosymbiont of Ridgeia piscesae</name>
    <dbReference type="NCBI Taxonomy" id="54398"/>
    <lineage>
        <taxon>Bacteria</taxon>
        <taxon>Pseudomonadati</taxon>
        <taxon>Pseudomonadota</taxon>
        <taxon>Gammaproteobacteria</taxon>
        <taxon>sulfur-oxidizing symbionts</taxon>
    </lineage>
</organism>
<dbReference type="Pfam" id="PF02622">
    <property type="entry name" value="DUF179"/>
    <property type="match status" value="1"/>
</dbReference>
<evidence type="ECO:0000313" key="6">
    <source>
        <dbReference type="Proteomes" id="UP000051634"/>
    </source>
</evidence>
<evidence type="ECO:0000313" key="4">
    <source>
        <dbReference type="EMBL" id="KRT59153.1"/>
    </source>
</evidence>
<dbReference type="SUPFAM" id="SSF143456">
    <property type="entry name" value="VC0467-like"/>
    <property type="match status" value="1"/>
</dbReference>
<dbReference type="STRING" id="54398.Ga0074115_1104"/>
<dbReference type="RefSeq" id="WP_057956546.1">
    <property type="nucleotide sequence ID" value="NZ_KQ556937.1"/>
</dbReference>
<sequence length="187" mass="20158">MTPNTDLTNHFLIAMPALADPNFHHTVTYLCEHHQNGAMGIVVNRPLELQLGDIFQQLELSCSDPQISQQPVYVGGPVQSDRGFVLHESGRSWKSTLKVTDAISVTTSMDILEAIAAGDGPDKILIALGYAGWGDGQLEDELANNAWLSGPAAEEIIFRLPSESRWQAAADLLGIDLNLLSSDAGHA</sequence>
<dbReference type="InterPro" id="IPR003774">
    <property type="entry name" value="AlgH-like"/>
</dbReference>
<dbReference type="PANTHER" id="PTHR30327:SF1">
    <property type="entry name" value="UPF0301 PROTEIN YQGE"/>
    <property type="match status" value="1"/>
</dbReference>
<dbReference type="Proteomes" id="UP000051276">
    <property type="component" value="Unassembled WGS sequence"/>
</dbReference>
<gene>
    <name evidence="3" type="ORF">Ga0074115_1104</name>
    <name evidence="4" type="ORF">Ga0076813_14974</name>
</gene>
<name>A0A0T5Z922_9GAMM</name>
<reference evidence="5 6" key="1">
    <citation type="submission" date="2015-11" db="EMBL/GenBank/DDBJ databases">
        <title>The genome of Candidatus Endoriftia persephone in Ridgeia piscesae and population structure of the North Eastern Pacific vestimentiferan symbionts.</title>
        <authorList>
            <person name="Perez M."/>
            <person name="Juniper K.S."/>
        </authorList>
    </citation>
    <scope>NUCLEOTIDE SEQUENCE [LARGE SCALE GENOMIC DNA]</scope>
    <source>
        <strain evidence="4">Ind10</strain>
        <strain evidence="3">Ind11</strain>
    </source>
</reference>
<evidence type="ECO:0000256" key="1">
    <source>
        <dbReference type="ARBA" id="ARBA00009600"/>
    </source>
</evidence>
<dbReference type="Proteomes" id="UP000051634">
    <property type="component" value="Unassembled WGS sequence"/>
</dbReference>